<dbReference type="InterPro" id="IPR016163">
    <property type="entry name" value="Ald_DH_C"/>
</dbReference>
<dbReference type="EMBL" id="CP014585">
    <property type="protein sequence ID" value="ANZ74964.1"/>
    <property type="molecule type" value="Genomic_DNA"/>
</dbReference>
<dbReference type="Gene3D" id="3.40.309.10">
    <property type="entry name" value="Aldehyde Dehydrogenase, Chain A, domain 2"/>
    <property type="match status" value="1"/>
</dbReference>
<feature type="domain" description="Aldehyde dehydrogenase" evidence="4">
    <location>
        <begin position="106"/>
        <end position="579"/>
    </location>
</feature>
<dbReference type="GO" id="GO:0016620">
    <property type="term" value="F:oxidoreductase activity, acting on the aldehyde or oxo group of donors, NAD or NADP as acceptor"/>
    <property type="evidence" value="ECO:0007669"/>
    <property type="project" value="InterPro"/>
</dbReference>
<dbReference type="Proteomes" id="UP000094565">
    <property type="component" value="Chromosome 2"/>
</dbReference>
<dbReference type="InterPro" id="IPR016160">
    <property type="entry name" value="Ald_DH_CS_CYS"/>
</dbReference>
<evidence type="ECO:0000256" key="2">
    <source>
        <dbReference type="ARBA" id="ARBA00023002"/>
    </source>
</evidence>
<dbReference type="InterPro" id="IPR015590">
    <property type="entry name" value="Aldehyde_DH_dom"/>
</dbReference>
<accession>A0A1B2JAA3</accession>
<keyword evidence="3" id="KW-1133">Transmembrane helix</keyword>
<evidence type="ECO:0000313" key="6">
    <source>
        <dbReference type="Proteomes" id="UP000094565"/>
    </source>
</evidence>
<comment type="similarity">
    <text evidence="1">Belongs to the aldehyde dehydrogenase family.</text>
</comment>
<feature type="transmembrane region" description="Helical" evidence="3">
    <location>
        <begin position="46"/>
        <end position="67"/>
    </location>
</feature>
<dbReference type="OrthoDB" id="310895at2759"/>
<dbReference type="InterPro" id="IPR016161">
    <property type="entry name" value="Ald_DH/histidinol_DH"/>
</dbReference>
<dbReference type="FunFam" id="3.40.309.10:FF:000024">
    <property type="entry name" value="Betaine aldehyde dehydrogenase"/>
    <property type="match status" value="1"/>
</dbReference>
<evidence type="ECO:0000259" key="4">
    <source>
        <dbReference type="Pfam" id="PF00171"/>
    </source>
</evidence>
<proteinExistence type="inferred from homology"/>
<reference evidence="5 6" key="1">
    <citation type="submission" date="2016-02" db="EMBL/GenBank/DDBJ databases">
        <title>Comparative genomic and transcriptomic foundation for Pichia pastoris.</title>
        <authorList>
            <person name="Love K.R."/>
            <person name="Shah K.A."/>
            <person name="Whittaker C.A."/>
            <person name="Wu J."/>
            <person name="Bartlett M.C."/>
            <person name="Ma D."/>
            <person name="Leeson R.L."/>
            <person name="Priest M."/>
            <person name="Young S.K."/>
            <person name="Love J.C."/>
        </authorList>
    </citation>
    <scope>NUCLEOTIDE SEQUENCE [LARGE SCALE GENOMIC DNA]</scope>
    <source>
        <strain evidence="5 6">ATCC 28485</strain>
    </source>
</reference>
<dbReference type="SUPFAM" id="SSF53720">
    <property type="entry name" value="ALDH-like"/>
    <property type="match status" value="1"/>
</dbReference>
<evidence type="ECO:0000256" key="1">
    <source>
        <dbReference type="ARBA" id="ARBA00009986"/>
    </source>
</evidence>
<dbReference type="CDD" id="cd07098">
    <property type="entry name" value="ALDH_F15-22"/>
    <property type="match status" value="1"/>
</dbReference>
<evidence type="ECO:0000256" key="3">
    <source>
        <dbReference type="SAM" id="Phobius"/>
    </source>
</evidence>
<keyword evidence="6" id="KW-1185">Reference proteome</keyword>
<name>A0A1B2JAA3_PICPA</name>
<dbReference type="Pfam" id="PF00171">
    <property type="entry name" value="Aldedh"/>
    <property type="match status" value="1"/>
</dbReference>
<protein>
    <submittedName>
        <fullName evidence="5">BA75_03049T0</fullName>
    </submittedName>
</protein>
<dbReference type="AlphaFoldDB" id="A0A1B2JAA3"/>
<sequence length="636" mass="70877">MNSNLTQLLQQLNSSLHLTSQQLKSIEIQELAFLKHLPDSVSQSSYFIPVNIFVFVLLTLGLTYVFIYRKVSPDNDKAIKFEWATPDEAKPHWKGKRLYPTGVRASEDPSMIQCYCPATGQFLGKFKAFTPEDIDIAIKESQVAQKEWKKTTFSERKKVLRTLNEYIANNQEGIARVACRDSGKTMIDASMGEILVTLEKLNWILKNGEKALRVSSRPGPANILMQYKKAEVRYEPLGVVGALVSWNYPFHNLMGPLLASIFTGNAIVIKCSENVYWSSQWFIGLAKMALKVCGHDENLVQLVCTWPEDADYFTSHESLSHLTFIGSKPVAHKVLEAASKSLTPVVVELGGKDSIIVCDDVKDVGAISSIILRGTFQSAGQNCIGIERVIAMPKVYDQLVQILSQRVQELRLGSDIDQLEDIDMGAIITDARFDAMEKLVEDAVSKGARLLSGGKRYLHPNYPQGHYFQPTLLVDVTSNMDIAQNEVFGPILTMMKVDDVEEAIRVTNGTPYGLGSSIFSRSFKTADYIANNIESGNVAINDFATFYVCQLPFGGVKKSGYGKFGGEEGLQGLCVAKSVCYDRFSFINTQIPKPLDYPIANEKKAWKFVTALNKCGYHNSKWEKVKSLFQLARNAN</sequence>
<keyword evidence="2" id="KW-0560">Oxidoreductase</keyword>
<dbReference type="PANTHER" id="PTHR11699">
    <property type="entry name" value="ALDEHYDE DEHYDROGENASE-RELATED"/>
    <property type="match status" value="1"/>
</dbReference>
<keyword evidence="3" id="KW-0812">Transmembrane</keyword>
<dbReference type="InterPro" id="IPR016162">
    <property type="entry name" value="Ald_DH_N"/>
</dbReference>
<keyword evidence="3" id="KW-0472">Membrane</keyword>
<gene>
    <name evidence="5" type="primary">MSC7</name>
    <name evidence="5" type="ORF">ATY40_BA7503049</name>
</gene>
<dbReference type="PROSITE" id="PS00070">
    <property type="entry name" value="ALDEHYDE_DEHYDR_CYS"/>
    <property type="match status" value="1"/>
</dbReference>
<dbReference type="Gene3D" id="3.40.605.10">
    <property type="entry name" value="Aldehyde Dehydrogenase, Chain A, domain 1"/>
    <property type="match status" value="1"/>
</dbReference>
<evidence type="ECO:0000313" key="5">
    <source>
        <dbReference type="EMBL" id="ANZ74964.1"/>
    </source>
</evidence>
<organism evidence="5 6">
    <name type="scientific">Komagataella pastoris</name>
    <name type="common">Yeast</name>
    <name type="synonym">Pichia pastoris</name>
    <dbReference type="NCBI Taxonomy" id="4922"/>
    <lineage>
        <taxon>Eukaryota</taxon>
        <taxon>Fungi</taxon>
        <taxon>Dikarya</taxon>
        <taxon>Ascomycota</taxon>
        <taxon>Saccharomycotina</taxon>
        <taxon>Pichiomycetes</taxon>
        <taxon>Pichiales</taxon>
        <taxon>Pichiaceae</taxon>
        <taxon>Komagataella</taxon>
    </lineage>
</organism>